<proteinExistence type="predicted"/>
<reference evidence="1 2" key="1">
    <citation type="submission" date="2019-01" db="EMBL/GenBank/DDBJ databases">
        <title>Spirosoma flava sp. nov., a propanil-degrading bacterium isolated from herbicide-contaminated soil.</title>
        <authorList>
            <person name="Zhang L."/>
            <person name="Jiang J.-D."/>
        </authorList>
    </citation>
    <scope>NUCLEOTIDE SEQUENCE [LARGE SCALE GENOMIC DNA]</scope>
    <source>
        <strain evidence="1 2">TY50</strain>
    </source>
</reference>
<protein>
    <submittedName>
        <fullName evidence="1">Uncharacterized protein</fullName>
    </submittedName>
</protein>
<gene>
    <name evidence="1" type="ORF">EQG79_00515</name>
</gene>
<name>A0A4Q2UM34_9BACT</name>
<evidence type="ECO:0000313" key="2">
    <source>
        <dbReference type="Proteomes" id="UP000290407"/>
    </source>
</evidence>
<dbReference type="RefSeq" id="WP_129598798.1">
    <property type="nucleotide sequence ID" value="NZ_SBLB01000001.1"/>
</dbReference>
<dbReference type="AlphaFoldDB" id="A0A4Q2UM34"/>
<keyword evidence="2" id="KW-1185">Reference proteome</keyword>
<dbReference type="EMBL" id="SBLB01000001">
    <property type="protein sequence ID" value="RYC70667.1"/>
    <property type="molecule type" value="Genomic_DNA"/>
</dbReference>
<evidence type="ECO:0000313" key="1">
    <source>
        <dbReference type="EMBL" id="RYC70667.1"/>
    </source>
</evidence>
<comment type="caution">
    <text evidence="1">The sequence shown here is derived from an EMBL/GenBank/DDBJ whole genome shotgun (WGS) entry which is preliminary data.</text>
</comment>
<organism evidence="1 2">
    <name type="scientific">Spirosoma sordidisoli</name>
    <dbReference type="NCBI Taxonomy" id="2502893"/>
    <lineage>
        <taxon>Bacteria</taxon>
        <taxon>Pseudomonadati</taxon>
        <taxon>Bacteroidota</taxon>
        <taxon>Cytophagia</taxon>
        <taxon>Cytophagales</taxon>
        <taxon>Cytophagaceae</taxon>
        <taxon>Spirosoma</taxon>
    </lineage>
</organism>
<accession>A0A4Q2UM34</accession>
<sequence>MPQVNPFKLTRTSRVGKRIADDMPRRNDLLFHKEIVTSVSKSLNPMSMFNFFSNLGGRMLGTEEQGKQFDIMHRAVGAEYIRSRKYREHMVPARVVDASRVPDVLIAGHNFELTQDKFIGEAGEKVMLKDMVTQLMVTSYRPSADGRNFDYTYQLIDQPEKSTISGSIISIDSPINYGFGNSVGEGSLTGNTLVDDDERYTDRLNVLPVLRYVIPRTGNAMADETFKFTGTEAMDGSEEREVEYVTDLPLRGAKKVLAAIDHDLLFSRANFDIKTRRIANRANTTRYPERPSYAGLFQQWDQAPYIWQAYQKAPLSEGVKLLQDILSFKRNELGSGKRYIAYCMGMGRQYLKAVFGEAIKQIGYNIQIEVDENNKLGKGTFGFDFDEYVTPDGSITIMDIGYALNQWGAEFTMINYNNVGYSPRSNRIYLQPIAVGQGMDRKLPATIYHKEGNGISRGFVLGTTRGITGANGGMTGQALAAMQEDGLRRMLDNERYNLSSTADMDEMHILSQICPDMDTDMMSVIEIV</sequence>
<dbReference type="Proteomes" id="UP000290407">
    <property type="component" value="Unassembled WGS sequence"/>
</dbReference>